<dbReference type="RefSeq" id="WP_275472703.1">
    <property type="nucleotide sequence ID" value="NZ_CP162940.1"/>
</dbReference>
<dbReference type="InterPro" id="IPR005471">
    <property type="entry name" value="Tscrpt_reg_IclR_N"/>
</dbReference>
<keyword evidence="7" id="KW-1185">Reference proteome</keyword>
<dbReference type="Pfam" id="PF01614">
    <property type="entry name" value="IclR_C"/>
    <property type="match status" value="1"/>
</dbReference>
<dbReference type="InterPro" id="IPR029016">
    <property type="entry name" value="GAF-like_dom_sf"/>
</dbReference>
<feature type="domain" description="IclR-ED" evidence="5">
    <location>
        <begin position="70"/>
        <end position="252"/>
    </location>
</feature>
<dbReference type="PANTHER" id="PTHR30136:SF35">
    <property type="entry name" value="HTH-TYPE TRANSCRIPTIONAL REGULATOR RV1719"/>
    <property type="match status" value="1"/>
</dbReference>
<evidence type="ECO:0000259" key="5">
    <source>
        <dbReference type="PROSITE" id="PS51078"/>
    </source>
</evidence>
<dbReference type="InterPro" id="IPR036388">
    <property type="entry name" value="WH-like_DNA-bd_sf"/>
</dbReference>
<comment type="caution">
    <text evidence="6">The sequence shown here is derived from an EMBL/GenBank/DDBJ whole genome shotgun (WGS) entry which is preliminary data.</text>
</comment>
<dbReference type="InterPro" id="IPR011991">
    <property type="entry name" value="ArsR-like_HTH"/>
</dbReference>
<evidence type="ECO:0000313" key="6">
    <source>
        <dbReference type="EMBL" id="MFB5189152.1"/>
    </source>
</evidence>
<keyword evidence="1" id="KW-0805">Transcription regulation</keyword>
<protein>
    <submittedName>
        <fullName evidence="6">IclR family transcriptional regulator</fullName>
    </submittedName>
</protein>
<dbReference type="InterPro" id="IPR036390">
    <property type="entry name" value="WH_DNA-bd_sf"/>
</dbReference>
<keyword evidence="2" id="KW-0238">DNA-binding</keyword>
<name>A0ABV5AC00_9BACL</name>
<evidence type="ECO:0000259" key="4">
    <source>
        <dbReference type="PROSITE" id="PS51077"/>
    </source>
</evidence>
<dbReference type="CDD" id="cd00090">
    <property type="entry name" value="HTH_ARSR"/>
    <property type="match status" value="1"/>
</dbReference>
<dbReference type="InterPro" id="IPR014757">
    <property type="entry name" value="Tscrpt_reg_IclR_C"/>
</dbReference>
<dbReference type="SUPFAM" id="SSF46785">
    <property type="entry name" value="Winged helix' DNA-binding domain"/>
    <property type="match status" value="1"/>
</dbReference>
<dbReference type="Proteomes" id="UP001579974">
    <property type="component" value="Unassembled WGS sequence"/>
</dbReference>
<dbReference type="Gene3D" id="3.30.450.40">
    <property type="match status" value="1"/>
</dbReference>
<feature type="domain" description="HTH iclR-type" evidence="4">
    <location>
        <begin position="7"/>
        <end position="69"/>
    </location>
</feature>
<dbReference type="Gene3D" id="1.10.10.10">
    <property type="entry name" value="Winged helix-like DNA-binding domain superfamily/Winged helix DNA-binding domain"/>
    <property type="match status" value="1"/>
</dbReference>
<evidence type="ECO:0000256" key="3">
    <source>
        <dbReference type="ARBA" id="ARBA00023163"/>
    </source>
</evidence>
<evidence type="ECO:0000256" key="1">
    <source>
        <dbReference type="ARBA" id="ARBA00023015"/>
    </source>
</evidence>
<dbReference type="PANTHER" id="PTHR30136">
    <property type="entry name" value="HELIX-TURN-HELIX TRANSCRIPTIONAL REGULATOR, ICLR FAMILY"/>
    <property type="match status" value="1"/>
</dbReference>
<dbReference type="SMART" id="SM00346">
    <property type="entry name" value="HTH_ICLR"/>
    <property type="match status" value="1"/>
</dbReference>
<evidence type="ECO:0000256" key="2">
    <source>
        <dbReference type="ARBA" id="ARBA00023125"/>
    </source>
</evidence>
<dbReference type="EMBL" id="JBDXSU010000002">
    <property type="protein sequence ID" value="MFB5189152.1"/>
    <property type="molecule type" value="Genomic_DNA"/>
</dbReference>
<organism evidence="6 7">
    <name type="scientific">Alicyclobacillus fastidiosus</name>
    <dbReference type="NCBI Taxonomy" id="392011"/>
    <lineage>
        <taxon>Bacteria</taxon>
        <taxon>Bacillati</taxon>
        <taxon>Bacillota</taxon>
        <taxon>Bacilli</taxon>
        <taxon>Bacillales</taxon>
        <taxon>Alicyclobacillaceae</taxon>
        <taxon>Alicyclobacillus</taxon>
    </lineage>
</organism>
<dbReference type="PROSITE" id="PS51077">
    <property type="entry name" value="HTH_ICLR"/>
    <property type="match status" value="1"/>
</dbReference>
<gene>
    <name evidence="6" type="ORF">KKP3000_002151</name>
</gene>
<accession>A0ABV5AC00</accession>
<dbReference type="PROSITE" id="PS51078">
    <property type="entry name" value="ICLR_ED"/>
    <property type="match status" value="1"/>
</dbReference>
<sequence length="254" mass="28827">MAKEQPLSSVHNAIRILQEFSDERPMMGVSELSERLGLAKSTVHRLLCTLRETGLVRQDGHSHKYRLGIGMFVIGSVFYRSAELRVKAFPILVDLMQRVRRIVRLGIYDYGSVVYLCKLPEDKETRTFSSIGTRVPCHCTAVGKLLLAFQSSEEIMRVLSLPLKARTSNTITDKDELLEQLQHIRAVRYALTWEESRYDVCSLAVPVYDESQQVTAALSITGSKSQFLPTQVQEFLGTLRMFSRLITEQLDGIE</sequence>
<dbReference type="SUPFAM" id="SSF55781">
    <property type="entry name" value="GAF domain-like"/>
    <property type="match status" value="1"/>
</dbReference>
<dbReference type="InterPro" id="IPR050707">
    <property type="entry name" value="HTH_MetabolicPath_Reg"/>
</dbReference>
<evidence type="ECO:0000313" key="7">
    <source>
        <dbReference type="Proteomes" id="UP001579974"/>
    </source>
</evidence>
<proteinExistence type="predicted"/>
<dbReference type="Pfam" id="PF09339">
    <property type="entry name" value="HTH_IclR"/>
    <property type="match status" value="1"/>
</dbReference>
<keyword evidence="3" id="KW-0804">Transcription</keyword>
<reference evidence="6 7" key="1">
    <citation type="journal article" date="2024" name="Int. J. Mol. Sci.">
        <title>Exploration of Alicyclobacillus spp. Genome in Search of Antibiotic Resistance.</title>
        <authorList>
            <person name="Bucka-Kolendo J."/>
            <person name="Kiousi D.E."/>
            <person name="Dekowska A."/>
            <person name="Mikolajczuk-Szczyrba A."/>
            <person name="Karadedos D.M."/>
            <person name="Michael P."/>
            <person name="Galanis A."/>
            <person name="Sokolowska B."/>
        </authorList>
    </citation>
    <scope>NUCLEOTIDE SEQUENCE [LARGE SCALE GENOMIC DNA]</scope>
    <source>
        <strain evidence="6 7">KKP 3000</strain>
    </source>
</reference>